<dbReference type="GO" id="GO:0008283">
    <property type="term" value="P:cell population proliferation"/>
    <property type="evidence" value="ECO:0007669"/>
    <property type="project" value="InterPro"/>
</dbReference>
<evidence type="ECO:0008006" key="5">
    <source>
        <dbReference type="Google" id="ProtNLM"/>
    </source>
</evidence>
<reference evidence="3" key="1">
    <citation type="submission" date="2025-08" db="UniProtKB">
        <authorList>
            <consortium name="Ensembl"/>
        </authorList>
    </citation>
    <scope>IDENTIFICATION</scope>
</reference>
<dbReference type="GO" id="GO:0005634">
    <property type="term" value="C:nucleus"/>
    <property type="evidence" value="ECO:0007669"/>
    <property type="project" value="TreeGrafter"/>
</dbReference>
<dbReference type="GO" id="GO:0006974">
    <property type="term" value="P:DNA damage response"/>
    <property type="evidence" value="ECO:0007669"/>
    <property type="project" value="InterPro"/>
</dbReference>
<accession>A0A3B5LT25</accession>
<reference evidence="3" key="2">
    <citation type="submission" date="2025-09" db="UniProtKB">
        <authorList>
            <consortium name="Ensembl"/>
        </authorList>
    </citation>
    <scope>IDENTIFICATION</scope>
</reference>
<dbReference type="Ensembl" id="ENSXCOT00000011084.1">
    <property type="protein sequence ID" value="ENSXCOP00000010959.1"/>
    <property type="gene ID" value="ENSXCOG00000008277.1"/>
</dbReference>
<keyword evidence="2" id="KW-0963">Cytoplasm</keyword>
<organism evidence="3 4">
    <name type="scientific">Xiphophorus couchianus</name>
    <name type="common">Monterrey platyfish</name>
    <dbReference type="NCBI Taxonomy" id="32473"/>
    <lineage>
        <taxon>Eukaryota</taxon>
        <taxon>Metazoa</taxon>
        <taxon>Chordata</taxon>
        <taxon>Craniata</taxon>
        <taxon>Vertebrata</taxon>
        <taxon>Euteleostomi</taxon>
        <taxon>Actinopterygii</taxon>
        <taxon>Neopterygii</taxon>
        <taxon>Teleostei</taxon>
        <taxon>Neoteleostei</taxon>
        <taxon>Acanthomorphata</taxon>
        <taxon>Ovalentaria</taxon>
        <taxon>Atherinomorphae</taxon>
        <taxon>Cyprinodontiformes</taxon>
        <taxon>Poeciliidae</taxon>
        <taxon>Poeciliinae</taxon>
        <taxon>Xiphophorus</taxon>
    </lineage>
</organism>
<evidence type="ECO:0000313" key="3">
    <source>
        <dbReference type="Ensembl" id="ENSXCOP00000010959.1"/>
    </source>
</evidence>
<dbReference type="PANTHER" id="PTHR21331:SF2">
    <property type="entry name" value="BRCA1-ASSOCIATED ATM ACTIVATOR 1"/>
    <property type="match status" value="1"/>
</dbReference>
<dbReference type="Proteomes" id="UP000261380">
    <property type="component" value="Unplaced"/>
</dbReference>
<name>A0A3B5LT25_9TELE</name>
<comment type="subcellular location">
    <subcellularLocation>
        <location evidence="1">Cytoplasm</location>
    </subcellularLocation>
</comment>
<dbReference type="InterPro" id="IPR038904">
    <property type="entry name" value="BRAT1"/>
</dbReference>
<dbReference type="PANTHER" id="PTHR21331">
    <property type="entry name" value="BRCA1-ASSOCIATED ATM ACTIVATOR 1"/>
    <property type="match status" value="1"/>
</dbReference>
<proteinExistence type="predicted"/>
<dbReference type="GO" id="GO:0005737">
    <property type="term" value="C:cytoplasm"/>
    <property type="evidence" value="ECO:0007669"/>
    <property type="project" value="UniProtKB-SubCell"/>
</dbReference>
<evidence type="ECO:0000313" key="4">
    <source>
        <dbReference type="Proteomes" id="UP000261380"/>
    </source>
</evidence>
<protein>
    <recommendedName>
        <fullName evidence="5">BRCA1-associated ATM activator 1</fullName>
    </recommendedName>
</protein>
<keyword evidence="4" id="KW-1185">Reference proteome</keyword>
<dbReference type="AlphaFoldDB" id="A0A3B5LT25"/>
<sequence>MDTQCVSTLPRVCGVLLESGSSLPDDTSLEKLLDWFTTIAQTGASLLEACPCLVDFVSKVAFNHASGSSILSFTLKLTGLIGASEDGFKVLKVRLTNPNSPPNLVLLFFIPPSLSLMCRSWVPESRHPACFSSLSGGSNNLFSMSVFF</sequence>
<evidence type="ECO:0000256" key="1">
    <source>
        <dbReference type="ARBA" id="ARBA00004496"/>
    </source>
</evidence>
<dbReference type="STRING" id="32473.ENSXCOP00000010959"/>
<evidence type="ECO:0000256" key="2">
    <source>
        <dbReference type="ARBA" id="ARBA00022490"/>
    </source>
</evidence>